<reference evidence="2" key="1">
    <citation type="submission" date="2021-07" db="EMBL/GenBank/DDBJ databases">
        <title>Roseobacter insulae sp. nov., isolated from a tidal flat.</title>
        <authorList>
            <person name="Park S."/>
            <person name="Yoon J.-H."/>
        </authorList>
    </citation>
    <scope>NUCLEOTIDE SEQUENCE</scope>
    <source>
        <strain evidence="2">YSTF-M11</strain>
    </source>
</reference>
<dbReference type="PROSITE" id="PS50801">
    <property type="entry name" value="STAS"/>
    <property type="match status" value="1"/>
</dbReference>
<name>A0A9X1FUL7_9RHOB</name>
<dbReference type="AlphaFoldDB" id="A0A9X1FUL7"/>
<gene>
    <name evidence="2" type="ORF">KX928_10585</name>
</gene>
<organism evidence="2 3">
    <name type="scientific">Roseobacter insulae</name>
    <dbReference type="NCBI Taxonomy" id="2859783"/>
    <lineage>
        <taxon>Bacteria</taxon>
        <taxon>Pseudomonadati</taxon>
        <taxon>Pseudomonadota</taxon>
        <taxon>Alphaproteobacteria</taxon>
        <taxon>Rhodobacterales</taxon>
        <taxon>Roseobacteraceae</taxon>
        <taxon>Roseobacter</taxon>
    </lineage>
</organism>
<dbReference type="Proteomes" id="UP001138661">
    <property type="component" value="Unassembled WGS sequence"/>
</dbReference>
<evidence type="ECO:0000313" key="2">
    <source>
        <dbReference type="EMBL" id="MBW4708230.1"/>
    </source>
</evidence>
<dbReference type="EMBL" id="JAHXDN010000002">
    <property type="protein sequence ID" value="MBW4708230.1"/>
    <property type="molecule type" value="Genomic_DNA"/>
</dbReference>
<dbReference type="InterPro" id="IPR002645">
    <property type="entry name" value="STAS_dom"/>
</dbReference>
<dbReference type="RefSeq" id="WP_219501762.1">
    <property type="nucleotide sequence ID" value="NZ_JAHXDN010000002.1"/>
</dbReference>
<protein>
    <submittedName>
        <fullName evidence="2">STAS domain-containing protein</fullName>
    </submittedName>
</protein>
<proteinExistence type="predicted"/>
<evidence type="ECO:0000313" key="3">
    <source>
        <dbReference type="Proteomes" id="UP001138661"/>
    </source>
</evidence>
<evidence type="ECO:0000259" key="1">
    <source>
        <dbReference type="PROSITE" id="PS50801"/>
    </source>
</evidence>
<dbReference type="Pfam" id="PF13466">
    <property type="entry name" value="STAS_2"/>
    <property type="match status" value="1"/>
</dbReference>
<feature type="domain" description="STAS" evidence="1">
    <location>
        <begin position="5"/>
        <end position="91"/>
    </location>
</feature>
<dbReference type="CDD" id="cd07043">
    <property type="entry name" value="STAS_anti-anti-sigma_factors"/>
    <property type="match status" value="1"/>
</dbReference>
<keyword evidence="3" id="KW-1185">Reference proteome</keyword>
<accession>A0A9X1FUL7</accession>
<dbReference type="InterPro" id="IPR058548">
    <property type="entry name" value="MlaB-like_STAS"/>
</dbReference>
<comment type="caution">
    <text evidence="2">The sequence shown here is derived from an EMBL/GenBank/DDBJ whole genome shotgun (WGS) entry which is preliminary data.</text>
</comment>
<sequence>MSDPIALSARLDLPAASALMATIKDHGDADLILDLAEVKHLGALCLQVMLSAATSAVAQGRSLSLVNASDRVIDQLRVMGMTPEAISRGRQ</sequence>